<organism evidence="2 3">
    <name type="scientific">Effusibacillus consociatus</name>
    <dbReference type="NCBI Taxonomy" id="1117041"/>
    <lineage>
        <taxon>Bacteria</taxon>
        <taxon>Bacillati</taxon>
        <taxon>Bacillota</taxon>
        <taxon>Bacilli</taxon>
        <taxon>Bacillales</taxon>
        <taxon>Alicyclobacillaceae</taxon>
        <taxon>Effusibacillus</taxon>
    </lineage>
</organism>
<sequence length="239" mass="27478">MAEMLSREEFRKQLEEAIKGNHSQAAPFSVAWSSGQLKRGHFARWAENHYHYVGPFADYLAYIYANTPDKLTDAKDFILQNMWEEELGGDRHTDLLIRFAEACGTTGERVTDPANMLPTTLGLQSWCYAVAIREHFVVATAALIVGLESQVPDIYRKQLPPLKEKYGFTDEEVEFFDLHIVSDEIHGERGYQIVLDYANTPELQQRCLEIVRTGAKMRWMYMDGLYRAYVQADLEKVEA</sequence>
<dbReference type="Gene3D" id="1.20.910.10">
    <property type="entry name" value="Heme oxygenase-like"/>
    <property type="match status" value="1"/>
</dbReference>
<dbReference type="InterPro" id="IPR039068">
    <property type="entry name" value="PqqC-like"/>
</dbReference>
<gene>
    <name evidence="2" type="ORF">ACFO8Q_12660</name>
</gene>
<accession>A0ABV9Q6E7</accession>
<dbReference type="PANTHER" id="PTHR40279:SF3">
    <property type="entry name" value="4-AMINOBENZOATE SYNTHASE"/>
    <property type="match status" value="1"/>
</dbReference>
<dbReference type="SMART" id="SM01236">
    <property type="entry name" value="Haem_oxygenase_2"/>
    <property type="match status" value="1"/>
</dbReference>
<evidence type="ECO:0000256" key="1">
    <source>
        <dbReference type="ARBA" id="ARBA00023002"/>
    </source>
</evidence>
<dbReference type="EMBL" id="JBHSHC010000097">
    <property type="protein sequence ID" value="MFC4768200.1"/>
    <property type="molecule type" value="Genomic_DNA"/>
</dbReference>
<evidence type="ECO:0000313" key="2">
    <source>
        <dbReference type="EMBL" id="MFC4768200.1"/>
    </source>
</evidence>
<dbReference type="InterPro" id="IPR016084">
    <property type="entry name" value="Haem_Oase-like_multi-hlx"/>
</dbReference>
<proteinExistence type="predicted"/>
<protein>
    <submittedName>
        <fullName evidence="2">TenA family transcriptional regulator</fullName>
    </submittedName>
</protein>
<dbReference type="Proteomes" id="UP001596002">
    <property type="component" value="Unassembled WGS sequence"/>
</dbReference>
<dbReference type="RefSeq" id="WP_380026129.1">
    <property type="nucleotide sequence ID" value="NZ_JBHSHC010000097.1"/>
</dbReference>
<dbReference type="PANTHER" id="PTHR40279">
    <property type="entry name" value="PQQC-LIKE PROTEIN"/>
    <property type="match status" value="1"/>
</dbReference>
<keyword evidence="3" id="KW-1185">Reference proteome</keyword>
<dbReference type="Pfam" id="PF14518">
    <property type="entry name" value="Haem_oxygenas_2"/>
    <property type="match status" value="1"/>
</dbReference>
<reference evidence="3" key="1">
    <citation type="journal article" date="2019" name="Int. J. Syst. Evol. Microbiol.">
        <title>The Global Catalogue of Microorganisms (GCM) 10K type strain sequencing project: providing services to taxonomists for standard genome sequencing and annotation.</title>
        <authorList>
            <consortium name="The Broad Institute Genomics Platform"/>
            <consortium name="The Broad Institute Genome Sequencing Center for Infectious Disease"/>
            <person name="Wu L."/>
            <person name="Ma J."/>
        </authorList>
    </citation>
    <scope>NUCLEOTIDE SEQUENCE [LARGE SCALE GENOMIC DNA]</scope>
    <source>
        <strain evidence="3">WYCCWR 12678</strain>
    </source>
</reference>
<comment type="caution">
    <text evidence="2">The sequence shown here is derived from an EMBL/GenBank/DDBJ whole genome shotgun (WGS) entry which is preliminary data.</text>
</comment>
<evidence type="ECO:0000313" key="3">
    <source>
        <dbReference type="Proteomes" id="UP001596002"/>
    </source>
</evidence>
<name>A0ABV9Q6E7_9BACL</name>
<keyword evidence="1" id="KW-0560">Oxidoreductase</keyword>
<dbReference type="SUPFAM" id="SSF48613">
    <property type="entry name" value="Heme oxygenase-like"/>
    <property type="match status" value="1"/>
</dbReference>